<dbReference type="PANTHER" id="PTHR34512">
    <property type="entry name" value="CELL SURFACE PROTEIN"/>
    <property type="match status" value="1"/>
</dbReference>
<keyword evidence="1" id="KW-0812">Transmembrane</keyword>
<gene>
    <name evidence="3" type="ORF">ACFL27_08285</name>
</gene>
<dbReference type="InterPro" id="IPR015943">
    <property type="entry name" value="WD40/YVTN_repeat-like_dom_sf"/>
</dbReference>
<keyword evidence="1" id="KW-0472">Membrane</keyword>
<dbReference type="EMBL" id="JBHPBY010000081">
    <property type="protein sequence ID" value="MFC1850173.1"/>
    <property type="molecule type" value="Genomic_DNA"/>
</dbReference>
<accession>A0ABV6YVG7</accession>
<organism evidence="3 4">
    <name type="scientific">candidate division CSSED10-310 bacterium</name>
    <dbReference type="NCBI Taxonomy" id="2855610"/>
    <lineage>
        <taxon>Bacteria</taxon>
        <taxon>Bacteria division CSSED10-310</taxon>
    </lineage>
</organism>
<dbReference type="SMART" id="SM00564">
    <property type="entry name" value="PQQ"/>
    <property type="match status" value="7"/>
</dbReference>
<keyword evidence="4" id="KW-1185">Reference proteome</keyword>
<dbReference type="Gene3D" id="2.130.10.10">
    <property type="entry name" value="YVTN repeat-like/Quinoprotein amine dehydrogenase"/>
    <property type="match status" value="2"/>
</dbReference>
<dbReference type="Pfam" id="PF13360">
    <property type="entry name" value="PQQ_2"/>
    <property type="match status" value="1"/>
</dbReference>
<proteinExistence type="predicted"/>
<dbReference type="InterPro" id="IPR011009">
    <property type="entry name" value="Kinase-like_dom_sf"/>
</dbReference>
<comment type="caution">
    <text evidence="3">The sequence shown here is derived from an EMBL/GenBank/DDBJ whole genome shotgun (WGS) entry which is preliminary data.</text>
</comment>
<evidence type="ECO:0000313" key="4">
    <source>
        <dbReference type="Proteomes" id="UP001594351"/>
    </source>
</evidence>
<dbReference type="SMART" id="SM00220">
    <property type="entry name" value="S_TKc"/>
    <property type="match status" value="1"/>
</dbReference>
<dbReference type="InterPro" id="IPR011047">
    <property type="entry name" value="Quinoprotein_ADH-like_sf"/>
</dbReference>
<reference evidence="3 4" key="1">
    <citation type="submission" date="2024-09" db="EMBL/GenBank/DDBJ databases">
        <title>Laminarin stimulates single cell rates of sulfate reduction while oxygen inhibits transcriptomic activity in coastal marine sediment.</title>
        <authorList>
            <person name="Lindsay M."/>
            <person name="Orcutt B."/>
            <person name="Emerson D."/>
            <person name="Stepanauskas R."/>
            <person name="D'Angelo T."/>
        </authorList>
    </citation>
    <scope>NUCLEOTIDE SEQUENCE [LARGE SCALE GENOMIC DNA]</scope>
    <source>
        <strain evidence="3">SAG AM-311-K15</strain>
    </source>
</reference>
<dbReference type="SUPFAM" id="SSF56112">
    <property type="entry name" value="Protein kinase-like (PK-like)"/>
    <property type="match status" value="1"/>
</dbReference>
<feature type="transmembrane region" description="Helical" evidence="1">
    <location>
        <begin position="307"/>
        <end position="328"/>
    </location>
</feature>
<feature type="domain" description="Protein kinase" evidence="2">
    <location>
        <begin position="6"/>
        <end position="263"/>
    </location>
</feature>
<protein>
    <submittedName>
        <fullName evidence="3">PQQ-binding-like beta-propeller repeat protein</fullName>
    </submittedName>
</protein>
<dbReference type="InterPro" id="IPR000719">
    <property type="entry name" value="Prot_kinase_dom"/>
</dbReference>
<dbReference type="Gene3D" id="1.10.510.10">
    <property type="entry name" value="Transferase(Phosphotransferase) domain 1"/>
    <property type="match status" value="1"/>
</dbReference>
<dbReference type="PANTHER" id="PTHR34512:SF30">
    <property type="entry name" value="OUTER MEMBRANE PROTEIN ASSEMBLY FACTOR BAMB"/>
    <property type="match status" value="1"/>
</dbReference>
<dbReference type="Gene3D" id="3.30.200.20">
    <property type="entry name" value="Phosphorylase Kinase, domain 1"/>
    <property type="match status" value="1"/>
</dbReference>
<dbReference type="InterPro" id="IPR018391">
    <property type="entry name" value="PQQ_b-propeller_rpt"/>
</dbReference>
<evidence type="ECO:0000256" key="1">
    <source>
        <dbReference type="SAM" id="Phobius"/>
    </source>
</evidence>
<evidence type="ECO:0000259" key="2">
    <source>
        <dbReference type="PROSITE" id="PS50011"/>
    </source>
</evidence>
<dbReference type="InterPro" id="IPR002372">
    <property type="entry name" value="PQQ_rpt_dom"/>
</dbReference>
<dbReference type="SUPFAM" id="SSF50998">
    <property type="entry name" value="Quinoprotein alcohol dehydrogenase-like"/>
    <property type="match status" value="2"/>
</dbReference>
<name>A0ABV6YVG7_UNCC1</name>
<dbReference type="PROSITE" id="PS50011">
    <property type="entry name" value="PROTEIN_KINASE_DOM"/>
    <property type="match status" value="1"/>
</dbReference>
<evidence type="ECO:0000313" key="3">
    <source>
        <dbReference type="EMBL" id="MFC1850173.1"/>
    </source>
</evidence>
<dbReference type="Pfam" id="PF00069">
    <property type="entry name" value="Pkinase"/>
    <property type="match status" value="1"/>
</dbReference>
<dbReference type="Proteomes" id="UP001594351">
    <property type="component" value="Unassembled WGS sequence"/>
</dbReference>
<keyword evidence="1" id="KW-1133">Transmembrane helix</keyword>
<sequence length="820" mass="92629">MKLDGYHDFKHIGAGPLGPVYKAIQDDTNGVVRLKLIMINDQFNSEQKNSLKDIFFRRCILLRKLQKLGIIGHINAGRTDHFLFLVNDYLDARPLLEHLSDRPRQTRENILNIMTSVAKVLDTYHDNDLLHNNIKISNVIFDEDRSFLLDGAVSSYYQFLIDHDINDLRDFRYLSPEIMNDEPPKAVDDIFSLSVLFYRCLVGRYPFSEQTNLLDVATSYEPPTRLRPELNPAFDSFFERAFETDQKTRIPDVQTFLNDLQQLQNQGLYNPDILTEEDDEEGKKMDSETENEVEDLLKEAIPTKRRAPVFIILGGFFLLLIFIGLFFLSPQLQQIFLKKQTEDTSPPIVISETESQPVTTVEKTAVSTAPKTTDREIAITSEPDGLNIFHLKKFVGTTPFNFPDLDPGDYDFIFHKVGYQSRIEKVSWRPGAAKQVFIETKINSFHYPISPDKGWQTFGRDPLHSNFTNEKISIPPEIKWKVPVAKELYSSPAIWQNEIYLTSPAKYLTVYDLENGNVIRSVEQQIGAVSTAAVTDKFIFISGKDGTVRAFDHKKMKSKAEETTQSSILSSPVISHDRLYTVTAVGTVVALDIIPKRFKKLKFQRRWAQDINERVSASPVIFEDKLVLINSERNLYAFDCESGTLLWHYLSQDSSTSGNRATISDTKMRLAEDDALNASPCICGETVVYATIEGWIYGLNVKNGDEQWKLQTGNSIFATAACYKGMTFIGSKDGRVYAVDAVNGSLLFVIEIGVPIYSAAIVADETLLFGADNGKIYLYNPHNGLKLGELELSGKLRASPAIASGTIIFVSDDGFMYALK</sequence>